<keyword evidence="2" id="KW-0472">Membrane</keyword>
<evidence type="ECO:0000256" key="1">
    <source>
        <dbReference type="SAM" id="MobiDB-lite"/>
    </source>
</evidence>
<protein>
    <submittedName>
        <fullName evidence="3">Uncharacterized protein</fullName>
    </submittedName>
</protein>
<feature type="region of interest" description="Disordered" evidence="1">
    <location>
        <begin position="1"/>
        <end position="25"/>
    </location>
</feature>
<evidence type="ECO:0000313" key="3">
    <source>
        <dbReference type="EMBL" id="XDQ82817.1"/>
    </source>
</evidence>
<feature type="compositionally biased region" description="Low complexity" evidence="1">
    <location>
        <begin position="261"/>
        <end position="283"/>
    </location>
</feature>
<name>A0AB39TUC8_9ACTN</name>
<reference evidence="3" key="1">
    <citation type="submission" date="2024-07" db="EMBL/GenBank/DDBJ databases">
        <authorList>
            <person name="Yu S.T."/>
        </authorList>
    </citation>
    <scope>NUCLEOTIDE SEQUENCE</scope>
    <source>
        <strain evidence="3">Y1</strain>
    </source>
</reference>
<proteinExistence type="predicted"/>
<keyword evidence="2" id="KW-0812">Transmembrane</keyword>
<dbReference type="AlphaFoldDB" id="A0AB39TUC8"/>
<gene>
    <name evidence="3" type="ORF">AB2U05_32100</name>
</gene>
<feature type="compositionally biased region" description="Pro residues" evidence="1">
    <location>
        <begin position="284"/>
        <end position="297"/>
    </location>
</feature>
<feature type="region of interest" description="Disordered" evidence="1">
    <location>
        <begin position="86"/>
        <end position="107"/>
    </location>
</feature>
<dbReference type="EMBL" id="CP163445">
    <property type="protein sequence ID" value="XDQ82817.1"/>
    <property type="molecule type" value="Genomic_DNA"/>
</dbReference>
<feature type="region of interest" description="Disordered" evidence="1">
    <location>
        <begin position="260"/>
        <end position="297"/>
    </location>
</feature>
<dbReference type="RefSeq" id="WP_369185076.1">
    <property type="nucleotide sequence ID" value="NZ_CP163445.1"/>
</dbReference>
<accession>A0AB39TUC8</accession>
<organism evidence="3">
    <name type="scientific">Streptomyces sp. Y1</name>
    <dbReference type="NCBI Taxonomy" id="3238634"/>
    <lineage>
        <taxon>Bacteria</taxon>
        <taxon>Bacillati</taxon>
        <taxon>Actinomycetota</taxon>
        <taxon>Actinomycetes</taxon>
        <taxon>Kitasatosporales</taxon>
        <taxon>Streptomycetaceae</taxon>
        <taxon>Streptomyces</taxon>
    </lineage>
</organism>
<evidence type="ECO:0000256" key="2">
    <source>
        <dbReference type="SAM" id="Phobius"/>
    </source>
</evidence>
<sequence length="297" mass="30643">MSASEFRWDEPEEQAELEERQERQERELRDLLQQAVPPLPTPEDRMQRVLARADRTRARKRTAGLAGGLTTGLLAAVLAAAPALAPSPGADAAAGRGPAGVAPSASVSASPGVETAIATRFPIYGLIGDLPPGWSARTSADAPRDGVEHLANVPFDRSSLCRATDPGCLPVEALPVDGAVLTVRLGGPTEPDPGEPGALTSLSTVPAGTVCAARGGTGELVGHRRIEALGKPVRIELTGCLREPSGRTLAQIRQVIESIRSPQPAVASPSSPSTPSALSSPSSPSVPPVPPVPPARR</sequence>
<keyword evidence="2" id="KW-1133">Transmembrane helix</keyword>
<feature type="transmembrane region" description="Helical" evidence="2">
    <location>
        <begin position="62"/>
        <end position="85"/>
    </location>
</feature>